<protein>
    <submittedName>
        <fullName evidence="2">FRG domain-containing protein</fullName>
    </submittedName>
</protein>
<feature type="domain" description="FRG" evidence="1">
    <location>
        <begin position="21"/>
        <end position="133"/>
    </location>
</feature>
<evidence type="ECO:0000313" key="2">
    <source>
        <dbReference type="EMBL" id="UNY99877.1"/>
    </source>
</evidence>
<dbReference type="EMBL" id="CP094326">
    <property type="protein sequence ID" value="UNY99877.1"/>
    <property type="molecule type" value="Genomic_DNA"/>
</dbReference>
<organism evidence="2 3">
    <name type="scientific">Zhouia spongiae</name>
    <dbReference type="NCBI Taxonomy" id="2202721"/>
    <lineage>
        <taxon>Bacteria</taxon>
        <taxon>Pseudomonadati</taxon>
        <taxon>Bacteroidota</taxon>
        <taxon>Flavobacteriia</taxon>
        <taxon>Flavobacteriales</taxon>
        <taxon>Flavobacteriaceae</taxon>
        <taxon>Zhouia</taxon>
    </lineage>
</organism>
<proteinExistence type="predicted"/>
<sequence>MKLEVIKNITEYLNLISDNKKQGKIWFRGQKYSEYQLEPSLFREKLDISIDEPYYKREKYLIKNSNLSHEKFKENVKKYKDCSAFDEIDYLYLMQHYGIPTRLLDFTVNELIALYFSVSNFTQSSLEIEDEIYDFNSTNSFTKHGSAVYCINPILVNEHSFRKSEIINLNEYNFESLNNIDFPICIKSNSVDDRIKVQEGVFVYYGTMIHPLDYYSIFEQSMTKIFIPNSVRDVIKKELKNNYNISHLTMFPDISGVSMEIIDEMDDEFRILKKNTVANKELS</sequence>
<evidence type="ECO:0000259" key="1">
    <source>
        <dbReference type="SMART" id="SM00901"/>
    </source>
</evidence>
<dbReference type="InterPro" id="IPR014966">
    <property type="entry name" value="FRG-dom"/>
</dbReference>
<gene>
    <name evidence="2" type="ORF">MQE36_05890</name>
</gene>
<dbReference type="Proteomes" id="UP000829476">
    <property type="component" value="Chromosome"/>
</dbReference>
<dbReference type="Pfam" id="PF08867">
    <property type="entry name" value="FRG"/>
    <property type="match status" value="1"/>
</dbReference>
<reference evidence="2 3" key="1">
    <citation type="journal article" date="2018" name="Int. J. Syst. Evol. Microbiol.">
        <title>Zhouia spongiae sp. nov., isolated from a marine sponge.</title>
        <authorList>
            <person name="Zhuang L."/>
            <person name="Lin B."/>
            <person name="Qin F."/>
            <person name="Luo L."/>
        </authorList>
    </citation>
    <scope>NUCLEOTIDE SEQUENCE [LARGE SCALE GENOMIC DNA]</scope>
    <source>
        <strain evidence="2 3">HN-Y44</strain>
    </source>
</reference>
<dbReference type="SMART" id="SM00901">
    <property type="entry name" value="FRG"/>
    <property type="match status" value="1"/>
</dbReference>
<dbReference type="RefSeq" id="WP_242938246.1">
    <property type="nucleotide sequence ID" value="NZ_CP094326.1"/>
</dbReference>
<keyword evidence="3" id="KW-1185">Reference proteome</keyword>
<evidence type="ECO:0000313" key="3">
    <source>
        <dbReference type="Proteomes" id="UP000829476"/>
    </source>
</evidence>
<accession>A0ABY3YPW0</accession>
<name>A0ABY3YPW0_9FLAO</name>